<proteinExistence type="inferred from homology"/>
<protein>
    <submittedName>
        <fullName evidence="7">S-layer homology domain-containing protein</fullName>
    </submittedName>
</protein>
<dbReference type="Pfam" id="PF23795">
    <property type="entry name" value="SH3_YKFC_2nd"/>
    <property type="match status" value="1"/>
</dbReference>
<feature type="domain" description="SLH" evidence="5">
    <location>
        <begin position="144"/>
        <end position="207"/>
    </location>
</feature>
<evidence type="ECO:0000256" key="4">
    <source>
        <dbReference type="ARBA" id="ARBA00022807"/>
    </source>
</evidence>
<accession>A0A8J7G8A3</accession>
<dbReference type="EMBL" id="JADKPV010000001">
    <property type="protein sequence ID" value="MBF4500009.1"/>
    <property type="molecule type" value="Genomic_DNA"/>
</dbReference>
<dbReference type="InterPro" id="IPR057812">
    <property type="entry name" value="SH3_YKFC_2nd"/>
</dbReference>
<dbReference type="AlphaFoldDB" id="A0A8J7G8A3"/>
<name>A0A8J7G8A3_9BACL</name>
<reference evidence="7" key="1">
    <citation type="submission" date="2020-11" db="EMBL/GenBank/DDBJ databases">
        <title>Multidrug resistant novel bacterium Savagea serpentis sp. nov., isolated from the scats of a vine snake (Ahaetulla nasuta).</title>
        <authorList>
            <person name="Venkata Ramana V."/>
            <person name="Vikas Patil S."/>
            <person name="Yogita Lugani V."/>
        </authorList>
    </citation>
    <scope>NUCLEOTIDE SEQUENCE</scope>
    <source>
        <strain evidence="7">SN6</strain>
    </source>
</reference>
<dbReference type="PANTHER" id="PTHR47053:SF3">
    <property type="entry name" value="GAMMA-D-GLUTAMYL-L-LYSINE DIPEPTIDYL-PEPTIDASE"/>
    <property type="match status" value="1"/>
</dbReference>
<gene>
    <name evidence="7" type="ORF">IRY55_01435</name>
</gene>
<evidence type="ECO:0000256" key="1">
    <source>
        <dbReference type="ARBA" id="ARBA00007074"/>
    </source>
</evidence>
<comment type="similarity">
    <text evidence="1">Belongs to the peptidase C40 family.</text>
</comment>
<evidence type="ECO:0000259" key="5">
    <source>
        <dbReference type="PROSITE" id="PS51272"/>
    </source>
</evidence>
<comment type="caution">
    <text evidence="7">The sequence shown here is derived from an EMBL/GenBank/DDBJ whole genome shotgun (WGS) entry which is preliminary data.</text>
</comment>
<dbReference type="Pfam" id="PF00395">
    <property type="entry name" value="SLH"/>
    <property type="match status" value="3"/>
</dbReference>
<dbReference type="Pfam" id="PF18348">
    <property type="entry name" value="SH3_16"/>
    <property type="match status" value="1"/>
</dbReference>
<dbReference type="InterPro" id="IPR041382">
    <property type="entry name" value="SH3_16"/>
</dbReference>
<dbReference type="PROSITE" id="PS51935">
    <property type="entry name" value="NLPC_P60"/>
    <property type="match status" value="1"/>
</dbReference>
<dbReference type="Pfam" id="PF00877">
    <property type="entry name" value="NLPC_P60"/>
    <property type="match status" value="1"/>
</dbReference>
<dbReference type="SUPFAM" id="SSF54001">
    <property type="entry name" value="Cysteine proteinases"/>
    <property type="match status" value="1"/>
</dbReference>
<dbReference type="PANTHER" id="PTHR47053">
    <property type="entry name" value="MUREIN DD-ENDOPEPTIDASE MEPH-RELATED"/>
    <property type="match status" value="1"/>
</dbReference>
<keyword evidence="8" id="KW-1185">Reference proteome</keyword>
<dbReference type="Gene3D" id="2.30.30.40">
    <property type="entry name" value="SH3 Domains"/>
    <property type="match status" value="2"/>
</dbReference>
<organism evidence="7 8">
    <name type="scientific">Savagea serpentis</name>
    <dbReference type="NCBI Taxonomy" id="2785297"/>
    <lineage>
        <taxon>Bacteria</taxon>
        <taxon>Bacillati</taxon>
        <taxon>Bacillota</taxon>
        <taxon>Bacilli</taxon>
        <taxon>Bacillales</taxon>
        <taxon>Caryophanaceae</taxon>
        <taxon>Savagea</taxon>
    </lineage>
</organism>
<dbReference type="Proteomes" id="UP000622653">
    <property type="component" value="Unassembled WGS sequence"/>
</dbReference>
<sequence length="513" mass="57120">MKNLGNLLAVLILSILLMPTIGEAKQLFTDVGDQHAAKKEIDYLAQQKIISGYSNGTFGVNDSITRLQASIMLVRALQLPTANRPDPKLKDIPNTHSGYAMVATVVDAGIMTGKKDGSFAPYESLTRAQMASILVRAFQLEGQTDLAFRDMTATHWATRDVQTLYANNITTGYPDSTFRPNAAITRAHFSVFLARVLEPKFQLAKVCYTPAVEEKQVIDVAVTTLWSKPNIARIIDRPAISHPVDLASWTRQMTYQQKLGLLGKIDTQALYGQEVTILEEKDNWYKIAVHEQFSPIQKEGYPGWVPKSHVATQQANVNACDATIVTANKTLLRHLDGKPFREISFNTMLPVVKEDEKRIYVKTPTNGTKYIIKEDAMTIPSFEHLPKPTAENLVATSKQFLDLPYLWAGTSGYGFDCSGFTYSIYKQHGILIPRDSTVQATHGVAVAKKDLQVGDLLFFAHDRGKGAIHHVSMYIGNGNMIHSPDYSKPIEIIPITREPYQSQYAGARRYLAQ</sequence>
<evidence type="ECO:0000259" key="6">
    <source>
        <dbReference type="PROSITE" id="PS51935"/>
    </source>
</evidence>
<evidence type="ECO:0000256" key="2">
    <source>
        <dbReference type="ARBA" id="ARBA00022670"/>
    </source>
</evidence>
<dbReference type="Gene3D" id="3.90.1720.10">
    <property type="entry name" value="endopeptidase domain like (from Nostoc punctiforme)"/>
    <property type="match status" value="1"/>
</dbReference>
<dbReference type="PROSITE" id="PS51272">
    <property type="entry name" value="SLH"/>
    <property type="match status" value="3"/>
</dbReference>
<dbReference type="GO" id="GO:0008234">
    <property type="term" value="F:cysteine-type peptidase activity"/>
    <property type="evidence" value="ECO:0007669"/>
    <property type="project" value="UniProtKB-KW"/>
</dbReference>
<feature type="domain" description="NlpC/P60" evidence="6">
    <location>
        <begin position="387"/>
        <end position="511"/>
    </location>
</feature>
<evidence type="ECO:0000313" key="8">
    <source>
        <dbReference type="Proteomes" id="UP000622653"/>
    </source>
</evidence>
<feature type="domain" description="SLH" evidence="5">
    <location>
        <begin position="88"/>
        <end position="143"/>
    </location>
</feature>
<keyword evidence="2" id="KW-0645">Protease</keyword>
<keyword evidence="4" id="KW-0788">Thiol protease</keyword>
<evidence type="ECO:0000313" key="7">
    <source>
        <dbReference type="EMBL" id="MBF4500009.1"/>
    </source>
</evidence>
<evidence type="ECO:0000256" key="3">
    <source>
        <dbReference type="ARBA" id="ARBA00022801"/>
    </source>
</evidence>
<dbReference type="GO" id="GO:0006508">
    <property type="term" value="P:proteolysis"/>
    <property type="evidence" value="ECO:0007669"/>
    <property type="project" value="UniProtKB-KW"/>
</dbReference>
<feature type="domain" description="SLH" evidence="5">
    <location>
        <begin position="24"/>
        <end position="87"/>
    </location>
</feature>
<dbReference type="InterPro" id="IPR001119">
    <property type="entry name" value="SLH_dom"/>
</dbReference>
<dbReference type="RefSeq" id="WP_194561475.1">
    <property type="nucleotide sequence ID" value="NZ_JADKPV010000001.1"/>
</dbReference>
<dbReference type="InterPro" id="IPR038765">
    <property type="entry name" value="Papain-like_cys_pep_sf"/>
</dbReference>
<keyword evidence="3" id="KW-0378">Hydrolase</keyword>
<dbReference type="InterPro" id="IPR051202">
    <property type="entry name" value="Peptidase_C40"/>
</dbReference>
<dbReference type="InterPro" id="IPR000064">
    <property type="entry name" value="NLP_P60_dom"/>
</dbReference>